<reference evidence="3" key="1">
    <citation type="submission" date="2016-11" db="EMBL/GenBank/DDBJ databases">
        <authorList>
            <person name="Varghese N."/>
            <person name="Submissions S."/>
        </authorList>
    </citation>
    <scope>NUCLEOTIDE SEQUENCE [LARGE SCALE GENOMIC DNA]</scope>
    <source>
        <strain evidence="3">DSM 18829</strain>
    </source>
</reference>
<keyword evidence="1" id="KW-0732">Signal</keyword>
<dbReference type="STRING" id="415425.SAMN05444363_2685"/>
<protein>
    <recommendedName>
        <fullName evidence="4">DUF4197 domain-containing protein</fullName>
    </recommendedName>
</protein>
<keyword evidence="3" id="KW-1185">Reference proteome</keyword>
<name>A0A1M6GMC5_9FLAO</name>
<sequence>MKKIFLLLFLIPIVSNAQLKDLLKKAEEQLTSITNKDSGLDIAAGLKEALNKGVDVQVSKLTATDGFYKNQAVKILMPEELQKVDKALRKMGMSKLADDGIKALNRAAEDAVKESTPIFVDAIKNITITDAKNILLGNQDAATNYLQGSTRNPLYAKFNPVVQKSIGKVGADVIWNNIIKKYNSLPLVSKVNPDINDYVTNKALDGVFKMIAVEEVNIRTNIKSRTSDLLMKVFALQDKK</sequence>
<dbReference type="InterPro" id="IPR025245">
    <property type="entry name" value="DUF4197"/>
</dbReference>
<evidence type="ECO:0000313" key="2">
    <source>
        <dbReference type="EMBL" id="SHJ11026.1"/>
    </source>
</evidence>
<dbReference type="Proteomes" id="UP000184488">
    <property type="component" value="Unassembled WGS sequence"/>
</dbReference>
<feature type="signal peptide" evidence="1">
    <location>
        <begin position="1"/>
        <end position="17"/>
    </location>
</feature>
<dbReference type="AlphaFoldDB" id="A0A1M6GMC5"/>
<gene>
    <name evidence="2" type="ORF">SAMN05444363_2685</name>
</gene>
<accession>A0A1M6GMC5</accession>
<evidence type="ECO:0000256" key="1">
    <source>
        <dbReference type="SAM" id="SignalP"/>
    </source>
</evidence>
<feature type="chain" id="PRO_5012770849" description="DUF4197 domain-containing protein" evidence="1">
    <location>
        <begin position="18"/>
        <end position="240"/>
    </location>
</feature>
<dbReference type="EMBL" id="FQZI01000005">
    <property type="protein sequence ID" value="SHJ11026.1"/>
    <property type="molecule type" value="Genomic_DNA"/>
</dbReference>
<evidence type="ECO:0008006" key="4">
    <source>
        <dbReference type="Google" id="ProtNLM"/>
    </source>
</evidence>
<organism evidence="2 3">
    <name type="scientific">Flavobacterium terrae</name>
    <dbReference type="NCBI Taxonomy" id="415425"/>
    <lineage>
        <taxon>Bacteria</taxon>
        <taxon>Pseudomonadati</taxon>
        <taxon>Bacteroidota</taxon>
        <taxon>Flavobacteriia</taxon>
        <taxon>Flavobacteriales</taxon>
        <taxon>Flavobacteriaceae</taxon>
        <taxon>Flavobacterium</taxon>
    </lineage>
</organism>
<proteinExistence type="predicted"/>
<dbReference type="RefSeq" id="WP_073312004.1">
    <property type="nucleotide sequence ID" value="NZ_FQZI01000005.1"/>
</dbReference>
<dbReference type="Pfam" id="PF13852">
    <property type="entry name" value="DUF4197"/>
    <property type="match status" value="1"/>
</dbReference>
<evidence type="ECO:0000313" key="3">
    <source>
        <dbReference type="Proteomes" id="UP000184488"/>
    </source>
</evidence>
<dbReference type="OrthoDB" id="5292580at2"/>